<dbReference type="Proteomes" id="UP000299102">
    <property type="component" value="Unassembled WGS sequence"/>
</dbReference>
<dbReference type="EMBL" id="BGZK01002168">
    <property type="protein sequence ID" value="GBP91407.1"/>
    <property type="molecule type" value="Genomic_DNA"/>
</dbReference>
<gene>
    <name evidence="2" type="ORF">EVAR_64888_1</name>
</gene>
<evidence type="ECO:0000256" key="1">
    <source>
        <dbReference type="SAM" id="MobiDB-lite"/>
    </source>
</evidence>
<sequence>MSSTPAKCVYSDRASAAPAPAHKQDNYYNKTPVTSQPPVAAVAHISRKAYSNVELDTRAGRACIATGRPASSAGARARRPSAVAVPTCFRQGILLQQPHAAAMALLSTGPRSIRDIVIFKKFSLRVAAPLDTYLTITNSTAILQRHVYT</sequence>
<feature type="region of interest" description="Disordered" evidence="1">
    <location>
        <begin position="1"/>
        <end position="32"/>
    </location>
</feature>
<evidence type="ECO:0000313" key="3">
    <source>
        <dbReference type="Proteomes" id="UP000299102"/>
    </source>
</evidence>
<comment type="caution">
    <text evidence="2">The sequence shown here is derived from an EMBL/GenBank/DDBJ whole genome shotgun (WGS) entry which is preliminary data.</text>
</comment>
<dbReference type="AlphaFoldDB" id="A0A4C1ZXQ7"/>
<protein>
    <submittedName>
        <fullName evidence="2">Uncharacterized protein</fullName>
    </submittedName>
</protein>
<evidence type="ECO:0000313" key="2">
    <source>
        <dbReference type="EMBL" id="GBP91407.1"/>
    </source>
</evidence>
<name>A0A4C1ZXQ7_EUMVA</name>
<proteinExistence type="predicted"/>
<reference evidence="2 3" key="1">
    <citation type="journal article" date="2019" name="Commun. Biol.">
        <title>The bagworm genome reveals a unique fibroin gene that provides high tensile strength.</title>
        <authorList>
            <person name="Kono N."/>
            <person name="Nakamura H."/>
            <person name="Ohtoshi R."/>
            <person name="Tomita M."/>
            <person name="Numata K."/>
            <person name="Arakawa K."/>
        </authorList>
    </citation>
    <scope>NUCLEOTIDE SEQUENCE [LARGE SCALE GENOMIC DNA]</scope>
</reference>
<organism evidence="2 3">
    <name type="scientific">Eumeta variegata</name>
    <name type="common">Bagworm moth</name>
    <name type="synonym">Eumeta japonica</name>
    <dbReference type="NCBI Taxonomy" id="151549"/>
    <lineage>
        <taxon>Eukaryota</taxon>
        <taxon>Metazoa</taxon>
        <taxon>Ecdysozoa</taxon>
        <taxon>Arthropoda</taxon>
        <taxon>Hexapoda</taxon>
        <taxon>Insecta</taxon>
        <taxon>Pterygota</taxon>
        <taxon>Neoptera</taxon>
        <taxon>Endopterygota</taxon>
        <taxon>Lepidoptera</taxon>
        <taxon>Glossata</taxon>
        <taxon>Ditrysia</taxon>
        <taxon>Tineoidea</taxon>
        <taxon>Psychidae</taxon>
        <taxon>Oiketicinae</taxon>
        <taxon>Eumeta</taxon>
    </lineage>
</organism>
<accession>A0A4C1ZXQ7</accession>
<keyword evidence="3" id="KW-1185">Reference proteome</keyword>